<proteinExistence type="predicted"/>
<evidence type="ECO:0000313" key="2">
    <source>
        <dbReference type="Proteomes" id="UP000224829"/>
    </source>
</evidence>
<gene>
    <name evidence="1" type="ORF">NOXIFER_194</name>
</gene>
<accession>A0A1Y0T001</accession>
<reference evidence="1 2" key="1">
    <citation type="submission" date="2017-05" db="EMBL/GenBank/DDBJ databases">
        <authorList>
            <person name="Song R."/>
            <person name="Chenine A.L."/>
            <person name="Ruprecht R.M."/>
        </authorList>
    </citation>
    <scope>NUCLEOTIDE SEQUENCE [LARGE SCALE GENOMIC DNA]</scope>
</reference>
<evidence type="ECO:0000313" key="1">
    <source>
        <dbReference type="EMBL" id="ARV77363.1"/>
    </source>
</evidence>
<organism evidence="1 2">
    <name type="scientific">Pseudomonas phage Noxifer</name>
    <dbReference type="NCBI Taxonomy" id="2006684"/>
    <lineage>
        <taxon>Viruses</taxon>
        <taxon>Duplodnaviria</taxon>
        <taxon>Heunggongvirae</taxon>
        <taxon>Uroviricota</taxon>
        <taxon>Caudoviricetes</taxon>
        <taxon>Chimalliviridae</taxon>
        <taxon>Noxifervirus</taxon>
        <taxon>Noxifervirus noxifer</taxon>
    </lineage>
</organism>
<dbReference type="EMBL" id="MF063068">
    <property type="protein sequence ID" value="ARV77363.1"/>
    <property type="molecule type" value="Genomic_DNA"/>
</dbReference>
<name>A0A1Y0T001_9CAUD</name>
<dbReference type="Proteomes" id="UP000224829">
    <property type="component" value="Segment"/>
</dbReference>
<sequence length="67" mass="7130">MQEQNVSPNVAHAHNTQALASAVELGTEVIREVLGTEEVSATLNGQLFSDADIREALTARLSKKLGV</sequence>
<keyword evidence="2" id="KW-1185">Reference proteome</keyword>
<protein>
    <submittedName>
        <fullName evidence="1">Uncharacterized protein</fullName>
    </submittedName>
</protein>